<feature type="transmembrane region" description="Helical" evidence="1">
    <location>
        <begin position="51"/>
        <end position="71"/>
    </location>
</feature>
<comment type="caution">
    <text evidence="2">The sequence shown here is derived from an EMBL/GenBank/DDBJ whole genome shotgun (WGS) entry which is preliminary data.</text>
</comment>
<organism evidence="2 3">
    <name type="scientific">Brevundimonas lenta</name>
    <dbReference type="NCBI Taxonomy" id="424796"/>
    <lineage>
        <taxon>Bacteria</taxon>
        <taxon>Pseudomonadati</taxon>
        <taxon>Pseudomonadota</taxon>
        <taxon>Alphaproteobacteria</taxon>
        <taxon>Caulobacterales</taxon>
        <taxon>Caulobacteraceae</taxon>
        <taxon>Brevundimonas</taxon>
    </lineage>
</organism>
<keyword evidence="1" id="KW-1133">Transmembrane helix</keyword>
<evidence type="ECO:0000256" key="1">
    <source>
        <dbReference type="SAM" id="Phobius"/>
    </source>
</evidence>
<feature type="transmembrane region" description="Helical" evidence="1">
    <location>
        <begin position="12"/>
        <end position="39"/>
    </location>
</feature>
<evidence type="ECO:0000313" key="2">
    <source>
        <dbReference type="EMBL" id="MBB4081546.1"/>
    </source>
</evidence>
<reference evidence="2 3" key="1">
    <citation type="submission" date="2020-08" db="EMBL/GenBank/DDBJ databases">
        <title>Genomic Encyclopedia of Type Strains, Phase IV (KMG-IV): sequencing the most valuable type-strain genomes for metagenomic binning, comparative biology and taxonomic classification.</title>
        <authorList>
            <person name="Goeker M."/>
        </authorList>
    </citation>
    <scope>NUCLEOTIDE SEQUENCE [LARGE SCALE GENOMIC DNA]</scope>
    <source>
        <strain evidence="2 3">DSM 23960</strain>
    </source>
</reference>
<proteinExistence type="predicted"/>
<sequence length="123" mass="13601">MEASVKEFAELVALFCVTISVFLLAGGAVFAFGRLVWNWRSFADLDVRRRIWLHFAGVIVLALEFALAADIAETAVAPTWDDIGRLAAIAGIRTFLNLFLERDMEVLGEAHRASRKKKAVAAH</sequence>
<protein>
    <submittedName>
        <fullName evidence="2">Putative membrane protein</fullName>
    </submittedName>
</protein>
<dbReference type="Pfam" id="PF07784">
    <property type="entry name" value="DUF1622"/>
    <property type="match status" value="1"/>
</dbReference>
<accession>A0A7W6JAH3</accession>
<evidence type="ECO:0000313" key="3">
    <source>
        <dbReference type="Proteomes" id="UP000529946"/>
    </source>
</evidence>
<dbReference type="PANTHER" id="PTHR38468">
    <property type="entry name" value="SLL0939 PROTEIN"/>
    <property type="match status" value="1"/>
</dbReference>
<dbReference type="InterPro" id="IPR012427">
    <property type="entry name" value="DUF1622"/>
</dbReference>
<dbReference type="PANTHER" id="PTHR38468:SF1">
    <property type="entry name" value="SLL0939 PROTEIN"/>
    <property type="match status" value="1"/>
</dbReference>
<name>A0A7W6JAH3_9CAUL</name>
<dbReference type="Proteomes" id="UP000529946">
    <property type="component" value="Unassembled WGS sequence"/>
</dbReference>
<dbReference type="RefSeq" id="WP_183202314.1">
    <property type="nucleotide sequence ID" value="NZ_BAAAER010000002.1"/>
</dbReference>
<keyword evidence="3" id="KW-1185">Reference proteome</keyword>
<dbReference type="AlphaFoldDB" id="A0A7W6JAH3"/>
<keyword evidence="1" id="KW-0812">Transmembrane</keyword>
<dbReference type="EMBL" id="JACIDM010000001">
    <property type="protein sequence ID" value="MBB4081546.1"/>
    <property type="molecule type" value="Genomic_DNA"/>
</dbReference>
<gene>
    <name evidence="2" type="ORF">GGR12_000385</name>
</gene>
<keyword evidence="1" id="KW-0472">Membrane</keyword>